<dbReference type="InterPro" id="IPR056845">
    <property type="entry name" value="LRR_Zer-1"/>
</dbReference>
<dbReference type="Pfam" id="PF25013">
    <property type="entry name" value="LRR_Zer-1"/>
    <property type="match status" value="1"/>
</dbReference>
<evidence type="ECO:0000259" key="5">
    <source>
        <dbReference type="Pfam" id="PF22964"/>
    </source>
</evidence>
<dbReference type="InterPro" id="IPR011989">
    <property type="entry name" value="ARM-like"/>
</dbReference>
<dbReference type="Proteomes" id="UP001153737">
    <property type="component" value="Chromosome 11"/>
</dbReference>
<dbReference type="SUPFAM" id="SSF48371">
    <property type="entry name" value="ARM repeat"/>
    <property type="match status" value="1"/>
</dbReference>
<dbReference type="GO" id="GO:0031462">
    <property type="term" value="C:Cul2-RING ubiquitin ligase complex"/>
    <property type="evidence" value="ECO:0007669"/>
    <property type="project" value="TreeGrafter"/>
</dbReference>
<reference evidence="7" key="1">
    <citation type="submission" date="2022-01" db="EMBL/GenBank/DDBJ databases">
        <authorList>
            <person name="King R."/>
        </authorList>
    </citation>
    <scope>NUCLEOTIDE SEQUENCE</scope>
</reference>
<dbReference type="Gene3D" id="3.80.10.10">
    <property type="entry name" value="Ribonuclease Inhibitor"/>
    <property type="match status" value="1"/>
</dbReference>
<protein>
    <submittedName>
        <fullName evidence="7">Uncharacterized protein</fullName>
    </submittedName>
</protein>
<comment type="similarity">
    <text evidence="1">Belongs to the zyg-11 family.</text>
</comment>
<evidence type="ECO:0000256" key="4">
    <source>
        <dbReference type="ARBA" id="ARBA00022786"/>
    </source>
</evidence>
<dbReference type="EMBL" id="OU896717">
    <property type="protein sequence ID" value="CAH1118716.1"/>
    <property type="molecule type" value="Genomic_DNA"/>
</dbReference>
<dbReference type="Pfam" id="PF22964">
    <property type="entry name" value="ZER1-like_2nd"/>
    <property type="match status" value="1"/>
</dbReference>
<reference evidence="7" key="2">
    <citation type="submission" date="2022-10" db="EMBL/GenBank/DDBJ databases">
        <authorList>
            <consortium name="ENA_rothamsted_submissions"/>
            <consortium name="culmorum"/>
            <person name="King R."/>
        </authorList>
    </citation>
    <scope>NUCLEOTIDE SEQUENCE</scope>
</reference>
<dbReference type="AlphaFoldDB" id="A0A9P0DFC2"/>
<dbReference type="PANTHER" id="PTHR12904:SF22">
    <property type="entry name" value="ZYG-11 FAMILY MEMBER B, CELL CYCLE REGULATOR"/>
    <property type="match status" value="1"/>
</dbReference>
<feature type="domain" description="Zer-1-like leucine-rich repeats region" evidence="6">
    <location>
        <begin position="190"/>
        <end position="293"/>
    </location>
</feature>
<dbReference type="InterPro" id="IPR055142">
    <property type="entry name" value="ZER1-like_C"/>
</dbReference>
<keyword evidence="3" id="KW-0677">Repeat</keyword>
<keyword evidence="2" id="KW-0433">Leucine-rich repeat</keyword>
<evidence type="ECO:0000256" key="3">
    <source>
        <dbReference type="ARBA" id="ARBA00022737"/>
    </source>
</evidence>
<dbReference type="InterPro" id="IPR016024">
    <property type="entry name" value="ARM-type_fold"/>
</dbReference>
<dbReference type="SUPFAM" id="SSF52047">
    <property type="entry name" value="RNI-like"/>
    <property type="match status" value="1"/>
</dbReference>
<keyword evidence="8" id="KW-1185">Reference proteome</keyword>
<dbReference type="Gene3D" id="1.25.10.10">
    <property type="entry name" value="Leucine-rich Repeat Variant"/>
    <property type="match status" value="1"/>
</dbReference>
<dbReference type="FunFam" id="1.25.10.10:FF:000086">
    <property type="entry name" value="protein zyg-11 homolog B isoform X2"/>
    <property type="match status" value="1"/>
</dbReference>
<dbReference type="InterPro" id="IPR032675">
    <property type="entry name" value="LRR_dom_sf"/>
</dbReference>
<proteinExistence type="inferred from homology"/>
<evidence type="ECO:0000259" key="6">
    <source>
        <dbReference type="Pfam" id="PF25013"/>
    </source>
</evidence>
<sequence>MCQSPNTLEDLCLESVCENILTYIEPVETKELCWNSSEDNDSSEDECTNFRFKDPEIFLIRAISEKLLNRLVEKRLLRDSLLNIFSNENTKLTKFKIQNCNKVSKTGLQILKHHKIQDLECVKMEKVSIGEIIDCLNQWSIDNITAVNFSKCSFIDESRYTFMMKISDLKNLRILNLSYTELNQTVFEMICEDLIHLEKLNISGTLVVDLMPLALLSSKLTSLSICDLSSAENVITTIRQLKLLRFLDISLCIERVESELSYLHHHPVIALLEDPDVLPELSALDISGWKVYSSKDELMTCIESHPKLEYLGIVLCPVAFDPVFSDSGGINHSKNLVIAGLGNEEQIKVTLKKYKDRSNYVQKALYYLFQLTSSFQEARPDVFNLVLPVMEANCSIFGVQMAATACLYNLTRGELSKTIHPRALSKGVNLTLYAMEYFPGEFQLQKNSLLTLCSDRILQDVHFDKFRCARLVLDALCRFEDVNMDRMAVAICSILAAKVSTEETSELGARPEYMKKLLTMVQTRVDTKVPDITLKFTLSALWNLTDESSATCQVFLEQKGAHLFFNVLKTFKDNSAIETKVLGLLNNIAEVSPLRCHLMMDPLMDELCHLLASDNIDVGYFAAGIVAHLASDGDQGWKISCRNRRDMLMELEKAVAAWKTPASEMVAYRSFKPFFSLLSVGMDYQVQLWAVWAIHHVCTKNPKRYCKMLQEEKGHIMLNDLISHPGSHQQIKNICSNILETFGM</sequence>
<gene>
    <name evidence="7" type="ORF">PHAECO_LOCUS2626</name>
</gene>
<name>A0A9P0DFC2_PHACE</name>
<dbReference type="OrthoDB" id="5783533at2759"/>
<dbReference type="PANTHER" id="PTHR12904">
    <property type="match status" value="1"/>
</dbReference>
<evidence type="ECO:0000313" key="7">
    <source>
        <dbReference type="EMBL" id="CAH1118716.1"/>
    </source>
</evidence>
<keyword evidence="4" id="KW-0833">Ubl conjugation pathway</keyword>
<feature type="domain" description="Protein zer-1 homolog-like C-terminal" evidence="5">
    <location>
        <begin position="398"/>
        <end position="741"/>
    </location>
</feature>
<evidence type="ECO:0000256" key="2">
    <source>
        <dbReference type="ARBA" id="ARBA00022614"/>
    </source>
</evidence>
<dbReference type="InterPro" id="IPR051341">
    <property type="entry name" value="Zyg-11_UBL_adapter"/>
</dbReference>
<evidence type="ECO:0000313" key="8">
    <source>
        <dbReference type="Proteomes" id="UP001153737"/>
    </source>
</evidence>
<evidence type="ECO:0000256" key="1">
    <source>
        <dbReference type="ARBA" id="ARBA00009420"/>
    </source>
</evidence>
<accession>A0A9P0DFC2</accession>
<organism evidence="7 8">
    <name type="scientific">Phaedon cochleariae</name>
    <name type="common">Mustard beetle</name>
    <dbReference type="NCBI Taxonomy" id="80249"/>
    <lineage>
        <taxon>Eukaryota</taxon>
        <taxon>Metazoa</taxon>
        <taxon>Ecdysozoa</taxon>
        <taxon>Arthropoda</taxon>
        <taxon>Hexapoda</taxon>
        <taxon>Insecta</taxon>
        <taxon>Pterygota</taxon>
        <taxon>Neoptera</taxon>
        <taxon>Endopterygota</taxon>
        <taxon>Coleoptera</taxon>
        <taxon>Polyphaga</taxon>
        <taxon>Cucujiformia</taxon>
        <taxon>Chrysomeloidea</taxon>
        <taxon>Chrysomelidae</taxon>
        <taxon>Chrysomelinae</taxon>
        <taxon>Chrysomelini</taxon>
        <taxon>Phaedon</taxon>
    </lineage>
</organism>